<keyword evidence="3 7" id="KW-0812">Transmembrane</keyword>
<gene>
    <name evidence="10" type="ORF">ATO7_05395</name>
</gene>
<keyword evidence="11" id="KW-1185">Reference proteome</keyword>
<dbReference type="GO" id="GO:0016491">
    <property type="term" value="F:oxidoreductase activity"/>
    <property type="evidence" value="ECO:0007669"/>
    <property type="project" value="UniProtKB-KW"/>
</dbReference>
<keyword evidence="6 8" id="KW-0472">Membrane</keyword>
<accession>A0A1Y1SI83</accession>
<protein>
    <submittedName>
        <fullName evidence="10">Monovalent cation/H+ antiporter subunit D</fullName>
        <ecNumber evidence="10">1.6.5.3</ecNumber>
    </submittedName>
</protein>
<dbReference type="PANTHER" id="PTHR42682">
    <property type="entry name" value="HYDROGENASE-4 COMPONENT F"/>
    <property type="match status" value="1"/>
</dbReference>
<keyword evidence="5 10" id="KW-0560">Oxidoreductase</keyword>
<dbReference type="EMBL" id="AQQV01000001">
    <property type="protein sequence ID" value="ORE89288.1"/>
    <property type="molecule type" value="Genomic_DNA"/>
</dbReference>
<reference evidence="10 11" key="1">
    <citation type="submission" date="2013-04" db="EMBL/GenBank/DDBJ databases">
        <title>Oceanococcus atlanticus 22II-S10r2 Genome Sequencing.</title>
        <authorList>
            <person name="Lai Q."/>
            <person name="Li G."/>
            <person name="Shao Z."/>
        </authorList>
    </citation>
    <scope>NUCLEOTIDE SEQUENCE [LARGE SCALE GENOMIC DNA]</scope>
    <source>
        <strain evidence="10 11">22II-S10r2</strain>
    </source>
</reference>
<sequence length="566" mass="60702">MIEWLLHPAYQLFAAGLIAAAAGRRVGGAIAVLAPLIGIATLINLPDGFGLSAGLGPYTIQPLRVDRLGFVFALIFLIAAALSQIFALAENRRVLRGAGLIYAGAAVGGVLAGDLISLFIHWELTALASVMLVWDSQRKPDDAHLRAGLRYLLLQIISGLLLLIGAVMWIRSTGHARFEHIGLGAPGGLWFLLAFGLKCAFPLLHNWMHDAYPRASASGTVMLSAFTTKLAVYALARGFAGTESLLWIGALMATLPIVLSLLENDLRRVLTYGLNSQQGFMVAGIGIGTPLAIDGASAHAFACVLYMALLFMATGAVLHRTGTTQASELGGLYRSMPLTTLFCIVGALSIAAFPLFSGFATKSMIVSAAAYEHELWLWLALLLASVGVLLHAGLRTPYAAFFSARRSSAPVREAPWPMLVAMALTALLCIAIGVFPQPLYALLPHESSYKVFTADHLISQLQLLLFGSLAFVLALRVGLAPRSSRGVVLDSDWLYRRAAPAIWRVALSMWAGLMRLLGACARWLLRHGQKIFVESFSEQELGGVWSLTSGAALLLILLGVWLLQLL</sequence>
<feature type="transmembrane region" description="Helical" evidence="8">
    <location>
        <begin position="338"/>
        <end position="356"/>
    </location>
</feature>
<feature type="transmembrane region" description="Helical" evidence="8">
    <location>
        <begin position="149"/>
        <end position="170"/>
    </location>
</feature>
<dbReference type="AlphaFoldDB" id="A0A1Y1SI83"/>
<feature type="transmembrane region" description="Helical" evidence="8">
    <location>
        <begin position="69"/>
        <end position="88"/>
    </location>
</feature>
<feature type="domain" description="NADH:quinone oxidoreductase/Mrp antiporter transmembrane" evidence="9">
    <location>
        <begin position="112"/>
        <end position="385"/>
    </location>
</feature>
<dbReference type="EC" id="1.6.5.3" evidence="10"/>
<evidence type="ECO:0000256" key="1">
    <source>
        <dbReference type="ARBA" id="ARBA00004651"/>
    </source>
</evidence>
<dbReference type="OrthoDB" id="9768329at2"/>
<name>A0A1Y1SI83_9GAMM</name>
<evidence type="ECO:0000256" key="8">
    <source>
        <dbReference type="SAM" id="Phobius"/>
    </source>
</evidence>
<feature type="transmembrane region" description="Helical" evidence="8">
    <location>
        <begin position="245"/>
        <end position="262"/>
    </location>
</feature>
<feature type="transmembrane region" description="Helical" evidence="8">
    <location>
        <begin position="415"/>
        <end position="437"/>
    </location>
</feature>
<evidence type="ECO:0000313" key="10">
    <source>
        <dbReference type="EMBL" id="ORE89288.1"/>
    </source>
</evidence>
<feature type="transmembrane region" description="Helical" evidence="8">
    <location>
        <begin position="457"/>
        <end position="480"/>
    </location>
</feature>
<keyword evidence="2" id="KW-1003">Cell membrane</keyword>
<evidence type="ECO:0000256" key="5">
    <source>
        <dbReference type="ARBA" id="ARBA00023002"/>
    </source>
</evidence>
<feature type="transmembrane region" description="Helical" evidence="8">
    <location>
        <begin position="544"/>
        <end position="563"/>
    </location>
</feature>
<evidence type="ECO:0000256" key="3">
    <source>
        <dbReference type="ARBA" id="ARBA00022692"/>
    </source>
</evidence>
<feature type="transmembrane region" description="Helical" evidence="8">
    <location>
        <begin position="100"/>
        <end position="122"/>
    </location>
</feature>
<dbReference type="InterPro" id="IPR001750">
    <property type="entry name" value="ND/Mrp_TM"/>
</dbReference>
<proteinExistence type="predicted"/>
<evidence type="ECO:0000256" key="7">
    <source>
        <dbReference type="RuleBase" id="RU000320"/>
    </source>
</evidence>
<feature type="transmembrane region" description="Helical" evidence="8">
    <location>
        <begin position="298"/>
        <end position="318"/>
    </location>
</feature>
<feature type="transmembrane region" description="Helical" evidence="8">
    <location>
        <begin position="182"/>
        <end position="204"/>
    </location>
</feature>
<dbReference type="Pfam" id="PF00361">
    <property type="entry name" value="Proton_antipo_M"/>
    <property type="match status" value="1"/>
</dbReference>
<organism evidence="10 11">
    <name type="scientific">Oceanococcus atlanticus</name>
    <dbReference type="NCBI Taxonomy" id="1317117"/>
    <lineage>
        <taxon>Bacteria</taxon>
        <taxon>Pseudomonadati</taxon>
        <taxon>Pseudomonadota</taxon>
        <taxon>Gammaproteobacteria</taxon>
        <taxon>Chromatiales</taxon>
        <taxon>Oceanococcaceae</taxon>
        <taxon>Oceanococcus</taxon>
    </lineage>
</organism>
<evidence type="ECO:0000256" key="4">
    <source>
        <dbReference type="ARBA" id="ARBA00022989"/>
    </source>
</evidence>
<comment type="caution">
    <text evidence="10">The sequence shown here is derived from an EMBL/GenBank/DDBJ whole genome shotgun (WGS) entry which is preliminary data.</text>
</comment>
<dbReference type="PANTHER" id="PTHR42682:SF4">
    <property type="entry name" value="NADH-UBIQUINONE_PLASTOQUINONE"/>
    <property type="match status" value="1"/>
</dbReference>
<evidence type="ECO:0000259" key="9">
    <source>
        <dbReference type="Pfam" id="PF00361"/>
    </source>
</evidence>
<dbReference type="InterPro" id="IPR052175">
    <property type="entry name" value="ComplexI-like_HydComp"/>
</dbReference>
<dbReference type="NCBIfam" id="NF009310">
    <property type="entry name" value="PRK12668.1"/>
    <property type="match status" value="1"/>
</dbReference>
<dbReference type="STRING" id="1317117.ATO7_05395"/>
<dbReference type="Proteomes" id="UP000192342">
    <property type="component" value="Unassembled WGS sequence"/>
</dbReference>
<feature type="transmembrane region" description="Helical" evidence="8">
    <location>
        <begin position="376"/>
        <end position="394"/>
    </location>
</feature>
<dbReference type="RefSeq" id="WP_083560270.1">
    <property type="nucleotide sequence ID" value="NZ_AQQV01000001.1"/>
</dbReference>
<feature type="transmembrane region" description="Helical" evidence="8">
    <location>
        <begin position="30"/>
        <end position="49"/>
    </location>
</feature>
<keyword evidence="4 8" id="KW-1133">Transmembrane helix</keyword>
<feature type="transmembrane region" description="Helical" evidence="8">
    <location>
        <begin position="501"/>
        <end position="524"/>
    </location>
</feature>
<evidence type="ECO:0000313" key="11">
    <source>
        <dbReference type="Proteomes" id="UP000192342"/>
    </source>
</evidence>
<comment type="subcellular location">
    <subcellularLocation>
        <location evidence="1">Cell membrane</location>
        <topology evidence="1">Multi-pass membrane protein</topology>
    </subcellularLocation>
    <subcellularLocation>
        <location evidence="7">Membrane</location>
        <topology evidence="7">Multi-pass membrane protein</topology>
    </subcellularLocation>
</comment>
<evidence type="ECO:0000256" key="2">
    <source>
        <dbReference type="ARBA" id="ARBA00022475"/>
    </source>
</evidence>
<dbReference type="GO" id="GO:0005886">
    <property type="term" value="C:plasma membrane"/>
    <property type="evidence" value="ECO:0007669"/>
    <property type="project" value="UniProtKB-SubCell"/>
</dbReference>
<evidence type="ECO:0000256" key="6">
    <source>
        <dbReference type="ARBA" id="ARBA00023136"/>
    </source>
</evidence>